<evidence type="ECO:0000313" key="2">
    <source>
        <dbReference type="EMBL" id="GLI69718.1"/>
    </source>
</evidence>
<organism evidence="2 3">
    <name type="scientific">Volvox africanus</name>
    <dbReference type="NCBI Taxonomy" id="51714"/>
    <lineage>
        <taxon>Eukaryota</taxon>
        <taxon>Viridiplantae</taxon>
        <taxon>Chlorophyta</taxon>
        <taxon>core chlorophytes</taxon>
        <taxon>Chlorophyceae</taxon>
        <taxon>CS clade</taxon>
        <taxon>Chlamydomonadales</taxon>
        <taxon>Volvocaceae</taxon>
        <taxon>Volvox</taxon>
    </lineage>
</organism>
<accession>A0ABQ5SJQ5</accession>
<keyword evidence="3" id="KW-1185">Reference proteome</keyword>
<sequence length="473" mass="50407">MLSRAIKAHVSMLCVRLHPPLPPFPAVSRLVYWSFPSPSASPSPMQTEPITAHIWVNFDHSAYLRCLQTAAAACRRLDLRQLHVSWAVSEALCRISGIPTGPLPAWMWPRVRENPKLKLLSDNNNNDYGDHDDDGDDGDGGDNGSCSSNEMGTLSAKEFLTELGAVVITAAEEAASVPGELQPVRYPRGTRVRRGSGGGEEHITEDAGMGGVRGQQQHMDADRQILKGLVVTVLPPPVDPTASPSGGGRRTPTRPEMASAQDGDETACDMMQPTGEGGEGGCAAGRAIRDGPPCGSPGARRREAAHGQHQVMGRIDVCRVGPQQSEHFAHDQVGETAFDKDEHPAVQAAVQMYCVPHSPESLEAAHERYRAVLRCLMATAAVTADAAIMHPSDAGRIQGSPGNVDTDPACTTSLKGGGQKELRPPWQALWRAGTLRSVDDPAATPADDHVEGSGSSPLRRTRFRAAKAPAGRT</sequence>
<evidence type="ECO:0000313" key="3">
    <source>
        <dbReference type="Proteomes" id="UP001165090"/>
    </source>
</evidence>
<feature type="region of interest" description="Disordered" evidence="1">
    <location>
        <begin position="234"/>
        <end position="266"/>
    </location>
</feature>
<reference evidence="2 3" key="1">
    <citation type="journal article" date="2023" name="IScience">
        <title>Expanded male sex-determining region conserved during the evolution of homothallism in the green alga Volvox.</title>
        <authorList>
            <person name="Yamamoto K."/>
            <person name="Matsuzaki R."/>
            <person name="Mahakham W."/>
            <person name="Heman W."/>
            <person name="Sekimoto H."/>
            <person name="Kawachi M."/>
            <person name="Minakuchi Y."/>
            <person name="Toyoda A."/>
            <person name="Nozaki H."/>
        </authorList>
    </citation>
    <scope>NUCLEOTIDE SEQUENCE [LARGE SCALE GENOMIC DNA]</scope>
    <source>
        <strain evidence="2 3">NIES-4468</strain>
    </source>
</reference>
<proteinExistence type="predicted"/>
<feature type="region of interest" description="Disordered" evidence="1">
    <location>
        <begin position="433"/>
        <end position="473"/>
    </location>
</feature>
<comment type="caution">
    <text evidence="2">The sequence shown here is derived from an EMBL/GenBank/DDBJ whole genome shotgun (WGS) entry which is preliminary data.</text>
</comment>
<feature type="region of interest" description="Disordered" evidence="1">
    <location>
        <begin position="119"/>
        <end position="150"/>
    </location>
</feature>
<feature type="region of interest" description="Disordered" evidence="1">
    <location>
        <begin position="188"/>
        <end position="217"/>
    </location>
</feature>
<dbReference type="Proteomes" id="UP001165090">
    <property type="component" value="Unassembled WGS sequence"/>
</dbReference>
<feature type="compositionally biased region" description="Acidic residues" evidence="1">
    <location>
        <begin position="130"/>
        <end position="140"/>
    </location>
</feature>
<name>A0ABQ5SJQ5_9CHLO</name>
<gene>
    <name evidence="2" type="ORF">VaNZ11_014227</name>
</gene>
<protein>
    <submittedName>
        <fullName evidence="2">Uncharacterized protein</fullName>
    </submittedName>
</protein>
<evidence type="ECO:0000256" key="1">
    <source>
        <dbReference type="SAM" id="MobiDB-lite"/>
    </source>
</evidence>
<dbReference type="EMBL" id="BSDZ01000086">
    <property type="protein sequence ID" value="GLI69718.1"/>
    <property type="molecule type" value="Genomic_DNA"/>
</dbReference>